<feature type="chain" id="PRO_5042142003" evidence="1">
    <location>
        <begin position="24"/>
        <end position="98"/>
    </location>
</feature>
<keyword evidence="1" id="KW-0732">Signal</keyword>
<dbReference type="EMBL" id="JAWDGP010002979">
    <property type="protein sequence ID" value="KAK3778287.1"/>
    <property type="molecule type" value="Genomic_DNA"/>
</dbReference>
<gene>
    <name evidence="2" type="ORF">RRG08_050979</name>
</gene>
<protein>
    <submittedName>
        <fullName evidence="2">Uncharacterized protein</fullName>
    </submittedName>
</protein>
<name>A0AAE1A137_9GAST</name>
<feature type="signal peptide" evidence="1">
    <location>
        <begin position="1"/>
        <end position="23"/>
    </location>
</feature>
<dbReference type="AlphaFoldDB" id="A0AAE1A137"/>
<dbReference type="Proteomes" id="UP001283361">
    <property type="component" value="Unassembled WGS sequence"/>
</dbReference>
<organism evidence="2 3">
    <name type="scientific">Elysia crispata</name>
    <name type="common">lettuce slug</name>
    <dbReference type="NCBI Taxonomy" id="231223"/>
    <lineage>
        <taxon>Eukaryota</taxon>
        <taxon>Metazoa</taxon>
        <taxon>Spiralia</taxon>
        <taxon>Lophotrochozoa</taxon>
        <taxon>Mollusca</taxon>
        <taxon>Gastropoda</taxon>
        <taxon>Heterobranchia</taxon>
        <taxon>Euthyneura</taxon>
        <taxon>Panpulmonata</taxon>
        <taxon>Sacoglossa</taxon>
        <taxon>Placobranchoidea</taxon>
        <taxon>Plakobranchidae</taxon>
        <taxon>Elysia</taxon>
    </lineage>
</organism>
<evidence type="ECO:0000313" key="2">
    <source>
        <dbReference type="EMBL" id="KAK3778287.1"/>
    </source>
</evidence>
<comment type="caution">
    <text evidence="2">The sequence shown here is derived from an EMBL/GenBank/DDBJ whole genome shotgun (WGS) entry which is preliminary data.</text>
</comment>
<evidence type="ECO:0000256" key="1">
    <source>
        <dbReference type="SAM" id="SignalP"/>
    </source>
</evidence>
<reference evidence="2" key="1">
    <citation type="journal article" date="2023" name="G3 (Bethesda)">
        <title>A reference genome for the long-term kleptoplast-retaining sea slug Elysia crispata morphotype clarki.</title>
        <authorList>
            <person name="Eastman K.E."/>
            <person name="Pendleton A.L."/>
            <person name="Shaikh M.A."/>
            <person name="Suttiyut T."/>
            <person name="Ogas R."/>
            <person name="Tomko P."/>
            <person name="Gavelis G."/>
            <person name="Widhalm J.R."/>
            <person name="Wisecaver J.H."/>
        </authorList>
    </citation>
    <scope>NUCLEOTIDE SEQUENCE</scope>
    <source>
        <strain evidence="2">ECLA1</strain>
    </source>
</reference>
<sequence>MKVSFFLCLVFLVVPIDCGMVWGNPNTMQFCDKVFYNLLQDAGSDNRLKCITAQVTANCINNIDGLPSPKIKQNYLRMLGSRLRAMNIICNIEGVTDR</sequence>
<keyword evidence="3" id="KW-1185">Reference proteome</keyword>
<accession>A0AAE1A137</accession>
<proteinExistence type="predicted"/>
<evidence type="ECO:0000313" key="3">
    <source>
        <dbReference type="Proteomes" id="UP001283361"/>
    </source>
</evidence>